<dbReference type="STRING" id="367110.Q7S2A5"/>
<dbReference type="SUPFAM" id="SSF46689">
    <property type="entry name" value="Homeodomain-like"/>
    <property type="match status" value="1"/>
</dbReference>
<dbReference type="Gene3D" id="1.10.10.60">
    <property type="entry name" value="Homeodomain-like"/>
    <property type="match status" value="1"/>
</dbReference>
<evidence type="ECO:0000256" key="4">
    <source>
        <dbReference type="ARBA" id="ARBA00023242"/>
    </source>
</evidence>
<comment type="subcellular location">
    <subcellularLocation>
        <location evidence="1 5 6">Nucleus</location>
    </subcellularLocation>
</comment>
<feature type="region of interest" description="Disordered" evidence="7">
    <location>
        <begin position="347"/>
        <end position="392"/>
    </location>
</feature>
<feature type="domain" description="Homeobox" evidence="8">
    <location>
        <begin position="220"/>
        <end position="281"/>
    </location>
</feature>
<feature type="region of interest" description="Disordered" evidence="7">
    <location>
        <begin position="1"/>
        <end position="21"/>
    </location>
</feature>
<reference evidence="9 10" key="1">
    <citation type="journal article" date="2003" name="Nature">
        <title>The genome sequence of the filamentous fungus Neurospora crassa.</title>
        <authorList>
            <person name="Galagan J.E."/>
            <person name="Calvo S.E."/>
            <person name="Borkovich K.A."/>
            <person name="Selker E.U."/>
            <person name="Read N.D."/>
            <person name="Jaffe D."/>
            <person name="FitzHugh W."/>
            <person name="Ma L.J."/>
            <person name="Smirnov S."/>
            <person name="Purcell S."/>
            <person name="Rehman B."/>
            <person name="Elkins T."/>
            <person name="Engels R."/>
            <person name="Wang S."/>
            <person name="Nielsen C.B."/>
            <person name="Butler J."/>
            <person name="Endrizzi M."/>
            <person name="Qui D."/>
            <person name="Ianakiev P."/>
            <person name="Bell-Pedersen D."/>
            <person name="Nelson M.A."/>
            <person name="Werner-Washburne M."/>
            <person name="Selitrennikoff C.P."/>
            <person name="Kinsey J.A."/>
            <person name="Braun E.L."/>
            <person name="Zelter A."/>
            <person name="Schulte U."/>
            <person name="Kothe G.O."/>
            <person name="Jedd G."/>
            <person name="Mewes W."/>
            <person name="Staben C."/>
            <person name="Marcotte E."/>
            <person name="Greenberg D."/>
            <person name="Roy A."/>
            <person name="Foley K."/>
            <person name="Naylor J."/>
            <person name="Stange-Thomann N."/>
            <person name="Barrett R."/>
            <person name="Gnerre S."/>
            <person name="Kamal M."/>
            <person name="Kamvysselis M."/>
            <person name="Mauceli E."/>
            <person name="Bielke C."/>
            <person name="Rudd S."/>
            <person name="Frishman D."/>
            <person name="Krystofova S."/>
            <person name="Rasmussen C."/>
            <person name="Metzenberg R.L."/>
            <person name="Perkins D.D."/>
            <person name="Kroken S."/>
            <person name="Cogoni C."/>
            <person name="Macino G."/>
            <person name="Catcheside D."/>
            <person name="Li W."/>
            <person name="Pratt R.J."/>
            <person name="Osmani S.A."/>
            <person name="DeSouza C.P."/>
            <person name="Glass L."/>
            <person name="Orbach M.J."/>
            <person name="Berglund J.A."/>
            <person name="Voelker R."/>
            <person name="Yarden O."/>
            <person name="Plamann M."/>
            <person name="Seiler S."/>
            <person name="Dunlap J."/>
            <person name="Radford A."/>
            <person name="Aramayo R."/>
            <person name="Natvig D.O."/>
            <person name="Alex L.A."/>
            <person name="Mannhaupt G."/>
            <person name="Ebbole D.J."/>
            <person name="Freitag M."/>
            <person name="Paulsen I."/>
            <person name="Sachs M.S."/>
            <person name="Lander E.S."/>
            <person name="Nusbaum C."/>
            <person name="Birren B."/>
        </authorList>
    </citation>
    <scope>NUCLEOTIDE SEQUENCE [LARGE SCALE GENOMIC DNA]</scope>
    <source>
        <strain evidence="10">ATCC 24698 / 74-OR23-1A / CBS 708.71 / DSM 1257 / FGSC 987</strain>
    </source>
</reference>
<feature type="compositionally biased region" description="Low complexity" evidence="7">
    <location>
        <begin position="206"/>
        <end position="217"/>
    </location>
</feature>
<dbReference type="HOGENOM" id="CLU_017274_1_0_1"/>
<evidence type="ECO:0000256" key="6">
    <source>
        <dbReference type="RuleBase" id="RU000682"/>
    </source>
</evidence>
<feature type="compositionally biased region" description="Polar residues" evidence="7">
    <location>
        <begin position="508"/>
        <end position="517"/>
    </location>
</feature>
<feature type="region of interest" description="Disordered" evidence="7">
    <location>
        <begin position="470"/>
        <end position="539"/>
    </location>
</feature>
<evidence type="ECO:0000256" key="7">
    <source>
        <dbReference type="SAM" id="MobiDB-lite"/>
    </source>
</evidence>
<keyword evidence="3 5" id="KW-0371">Homeobox</keyword>
<dbReference type="InterPro" id="IPR001356">
    <property type="entry name" value="HD"/>
</dbReference>
<dbReference type="GO" id="GO:0005634">
    <property type="term" value="C:nucleus"/>
    <property type="evidence" value="ECO:0007669"/>
    <property type="project" value="UniProtKB-SubCell"/>
</dbReference>
<feature type="compositionally biased region" description="Low complexity" evidence="7">
    <location>
        <begin position="592"/>
        <end position="605"/>
    </location>
</feature>
<feature type="compositionally biased region" description="Polar residues" evidence="7">
    <location>
        <begin position="171"/>
        <end position="182"/>
    </location>
</feature>
<dbReference type="Proteomes" id="UP000001805">
    <property type="component" value="Chromosome 2, Linkage Group V"/>
</dbReference>
<dbReference type="InterPro" id="IPR009057">
    <property type="entry name" value="Homeodomain-like_sf"/>
</dbReference>
<dbReference type="OrthoDB" id="6159439at2759"/>
<dbReference type="KEGG" id="ncr:NCU09556"/>
<accession>Q7S2A5</accession>
<organism evidence="9 10">
    <name type="scientific">Neurospora crassa (strain ATCC 24698 / 74-OR23-1A / CBS 708.71 / DSM 1257 / FGSC 987)</name>
    <dbReference type="NCBI Taxonomy" id="367110"/>
    <lineage>
        <taxon>Eukaryota</taxon>
        <taxon>Fungi</taxon>
        <taxon>Dikarya</taxon>
        <taxon>Ascomycota</taxon>
        <taxon>Pezizomycotina</taxon>
        <taxon>Sordariomycetes</taxon>
        <taxon>Sordariomycetidae</taxon>
        <taxon>Sordariales</taxon>
        <taxon>Sordariaceae</taxon>
        <taxon>Neurospora</taxon>
    </lineage>
</organism>
<feature type="DNA-binding region" description="Homeobox" evidence="5">
    <location>
        <begin position="222"/>
        <end position="282"/>
    </location>
</feature>
<dbReference type="GeneID" id="3874922"/>
<feature type="compositionally biased region" description="Acidic residues" evidence="7">
    <location>
        <begin position="185"/>
        <end position="205"/>
    </location>
</feature>
<protein>
    <recommendedName>
        <fullName evidence="8">Homeobox domain-containing protein</fullName>
    </recommendedName>
</protein>
<dbReference type="PANTHER" id="PTHR24208:SF166">
    <property type="entry name" value="LIM HOMEOBOX TRANSCRIPTION FACTOR 1 ALPHA, ISOFORM B"/>
    <property type="match status" value="1"/>
</dbReference>
<dbReference type="SMART" id="SM00389">
    <property type="entry name" value="HOX"/>
    <property type="match status" value="1"/>
</dbReference>
<feature type="compositionally biased region" description="Polar residues" evidence="7">
    <location>
        <begin position="562"/>
        <end position="591"/>
    </location>
</feature>
<dbReference type="PROSITE" id="PS50071">
    <property type="entry name" value="HOMEOBOX_2"/>
    <property type="match status" value="1"/>
</dbReference>
<dbReference type="VEuPathDB" id="FungiDB:NCU09556"/>
<dbReference type="AlphaFoldDB" id="Q7S2A5"/>
<feature type="compositionally biased region" description="Low complexity" evidence="7">
    <location>
        <begin position="518"/>
        <end position="539"/>
    </location>
</feature>
<dbReference type="PANTHER" id="PTHR24208">
    <property type="entry name" value="LIM/HOMEOBOX PROTEIN LHX"/>
    <property type="match status" value="1"/>
</dbReference>
<dbReference type="SMR" id="Q7S2A5"/>
<evidence type="ECO:0000256" key="1">
    <source>
        <dbReference type="ARBA" id="ARBA00004123"/>
    </source>
</evidence>
<feature type="region of interest" description="Disordered" evidence="7">
    <location>
        <begin position="562"/>
        <end position="626"/>
    </location>
</feature>
<evidence type="ECO:0000313" key="9">
    <source>
        <dbReference type="EMBL" id="EAA29539.2"/>
    </source>
</evidence>
<sequence length="727" mass="78882">MLVTSRQGATEQSPWSISKFGTPYLRSADSLRMSNFDPATQSDWQSQYSFLPPGDNSLFSQSYEHVSSSTDNANSQAQPRSVVGPGSPPKVEPLKRVISPLGHRADPLGLRQPKRPSPGVEQVGDHSELYTQKASETAHGGSHMSTETPNISLGSHPLSSVSSAAHEPKLSTAQSVNEAQSTIKDEDDDVLDDEEMIDGDVEEEPQAQAQPQTAAERTAQRRKMKRFRLTHQQTRFLMSEFAKQPHPDAAHRERLSREIPGLSPRQVQVWFQNRRAKIKRLTADERDRVMKMRAVPDDFDNVQALHAPYGAVHGLGTPLTSPVDFAASSYADHMMRPLMVDVRRSDTNDHLSSTGMSPAFGSIGFNPSNSLNNPDTLSPMSPPSTDRYGYSNHLSASLSAGARSLNPFARQPGLDASVHMHNHHSQHQIRTLQPLQLRETTNRSRAETLQSPLRTSMSWKGESLDYTTYHGSNTSPTMNSRPQNLYHQDHMNSTSTSNLGSYDPTHYAGSTAQSPTHLSYPNYQSSSLQNNSRRNSRLSASSASLPFGLDLRTQFRSAVGANSLQSTAHSPTSTRALSTAQLGSGGAPSNYSASSFPSAPLSAPADYSLSRTSPYRPPPSAGATDYTIPQMSAPIALPNDFSQAFQASSMSNGGGSSRDTQSLRDNFGASVLGLGHGHGHNNPASHHRTTDDYSVNDPLGMKRKRRYSGTAPTGAGAQRIGAYGAAV</sequence>
<dbReference type="GO" id="GO:0000981">
    <property type="term" value="F:DNA-binding transcription factor activity, RNA polymerase II-specific"/>
    <property type="evidence" value="ECO:0000318"/>
    <property type="project" value="GO_Central"/>
</dbReference>
<dbReference type="CDD" id="cd00086">
    <property type="entry name" value="homeodomain"/>
    <property type="match status" value="1"/>
</dbReference>
<dbReference type="PaxDb" id="5141-EFNCRP00000007612"/>
<feature type="compositionally biased region" description="Low complexity" evidence="7">
    <location>
        <begin position="152"/>
        <end position="165"/>
    </location>
</feature>
<feature type="compositionally biased region" description="Polar residues" evidence="7">
    <location>
        <begin position="57"/>
        <end position="79"/>
    </location>
</feature>
<keyword evidence="4 5" id="KW-0539">Nucleus</keyword>
<evidence type="ECO:0000313" key="10">
    <source>
        <dbReference type="Proteomes" id="UP000001805"/>
    </source>
</evidence>
<proteinExistence type="predicted"/>
<feature type="region of interest" description="Disordered" evidence="7">
    <location>
        <begin position="668"/>
        <end position="727"/>
    </location>
</feature>
<evidence type="ECO:0000256" key="5">
    <source>
        <dbReference type="PROSITE-ProRule" id="PRU00108"/>
    </source>
</evidence>
<evidence type="ECO:0000256" key="2">
    <source>
        <dbReference type="ARBA" id="ARBA00023125"/>
    </source>
</evidence>
<evidence type="ECO:0000259" key="8">
    <source>
        <dbReference type="PROSITE" id="PS50071"/>
    </source>
</evidence>
<keyword evidence="2 5" id="KW-0238">DNA-binding</keyword>
<dbReference type="EMBL" id="CM002240">
    <property type="protein sequence ID" value="EAA29539.2"/>
    <property type="molecule type" value="Genomic_DNA"/>
</dbReference>
<feature type="compositionally biased region" description="Polar residues" evidence="7">
    <location>
        <begin position="1"/>
        <end position="16"/>
    </location>
</feature>
<feature type="compositionally biased region" description="Polar residues" evidence="7">
    <location>
        <begin position="365"/>
        <end position="379"/>
    </location>
</feature>
<dbReference type="InterPro" id="IPR050453">
    <property type="entry name" value="LIM_Homeobox_TF"/>
</dbReference>
<dbReference type="RefSeq" id="XP_958775.2">
    <property type="nucleotide sequence ID" value="XM_953682.2"/>
</dbReference>
<keyword evidence="10" id="KW-1185">Reference proteome</keyword>
<dbReference type="Pfam" id="PF00046">
    <property type="entry name" value="Homeodomain"/>
    <property type="match status" value="1"/>
</dbReference>
<feature type="compositionally biased region" description="Polar residues" evidence="7">
    <location>
        <begin position="470"/>
        <end position="500"/>
    </location>
</feature>
<evidence type="ECO:0000256" key="3">
    <source>
        <dbReference type="ARBA" id="ARBA00023155"/>
    </source>
</evidence>
<gene>
    <name evidence="9" type="ORF">NCU09556</name>
</gene>
<dbReference type="InParanoid" id="Q7S2A5"/>
<name>Q7S2A5_NEUCR</name>
<dbReference type="GO" id="GO:0000977">
    <property type="term" value="F:RNA polymerase II transcription regulatory region sequence-specific DNA binding"/>
    <property type="evidence" value="ECO:0000318"/>
    <property type="project" value="GO_Central"/>
</dbReference>
<dbReference type="GO" id="GO:0006357">
    <property type="term" value="P:regulation of transcription by RNA polymerase II"/>
    <property type="evidence" value="ECO:0000318"/>
    <property type="project" value="GO_Central"/>
</dbReference>
<feature type="region of interest" description="Disordered" evidence="7">
    <location>
        <begin position="55"/>
        <end position="221"/>
    </location>
</feature>